<keyword evidence="1" id="KW-1133">Transmembrane helix</keyword>
<evidence type="ECO:0000313" key="3">
    <source>
        <dbReference type="Proteomes" id="UP000199696"/>
    </source>
</evidence>
<dbReference type="STRING" id="227316.GA0070604_0287"/>
<reference evidence="3" key="1">
    <citation type="submission" date="2016-06" db="EMBL/GenBank/DDBJ databases">
        <authorList>
            <person name="Varghese N."/>
            <person name="Submissions Spin"/>
        </authorList>
    </citation>
    <scope>NUCLEOTIDE SEQUENCE [LARGE SCALE GENOMIC DNA]</scope>
    <source>
        <strain evidence="3">DSM 44814</strain>
    </source>
</reference>
<gene>
    <name evidence="2" type="ORF">GA0070604_0287</name>
</gene>
<evidence type="ECO:0000313" key="2">
    <source>
        <dbReference type="EMBL" id="SCL44252.1"/>
    </source>
</evidence>
<keyword evidence="1" id="KW-0812">Transmembrane</keyword>
<name>A0A1C6TR24_9ACTN</name>
<feature type="transmembrane region" description="Helical" evidence="1">
    <location>
        <begin position="21"/>
        <end position="39"/>
    </location>
</feature>
<keyword evidence="3" id="KW-1185">Reference proteome</keyword>
<dbReference type="AlphaFoldDB" id="A0A1C6TR24"/>
<evidence type="ECO:0000256" key="1">
    <source>
        <dbReference type="SAM" id="Phobius"/>
    </source>
</evidence>
<dbReference type="EMBL" id="FMHY01000002">
    <property type="protein sequence ID" value="SCL44252.1"/>
    <property type="molecule type" value="Genomic_DNA"/>
</dbReference>
<protein>
    <submittedName>
        <fullName evidence="2">Uncharacterized protein</fullName>
    </submittedName>
</protein>
<organism evidence="2 3">
    <name type="scientific">Micromonospora eburnea</name>
    <dbReference type="NCBI Taxonomy" id="227316"/>
    <lineage>
        <taxon>Bacteria</taxon>
        <taxon>Bacillati</taxon>
        <taxon>Actinomycetota</taxon>
        <taxon>Actinomycetes</taxon>
        <taxon>Micromonosporales</taxon>
        <taxon>Micromonosporaceae</taxon>
        <taxon>Micromonospora</taxon>
    </lineage>
</organism>
<proteinExistence type="predicted"/>
<sequence length="168" mass="17429">MSVWSAAVSFLNTINGWRTKAFVWIGLPAIAAIGLMMGATDLAPAWQAKNGGGTSGTFTAVNEECGRRSCKWHGNFVATEGGTQRADVLLYDAPDGLAKGDTAPARDTGARGGVYSTTGGSTYLQVTGLVVAGVAALVIWVVIIVRAIRRRRETAEPSATPASFAPSA</sequence>
<feature type="transmembrane region" description="Helical" evidence="1">
    <location>
        <begin position="123"/>
        <end position="145"/>
    </location>
</feature>
<keyword evidence="1" id="KW-0472">Membrane</keyword>
<dbReference type="Proteomes" id="UP000199696">
    <property type="component" value="Unassembled WGS sequence"/>
</dbReference>
<accession>A0A1C6TR24</accession>